<accession>A0A0B1S2B7</accession>
<name>A0A0B1S2B7_OESDE</name>
<gene>
    <name evidence="1" type="ORF">OESDEN_21294</name>
</gene>
<dbReference type="EMBL" id="KN607141">
    <property type="protein sequence ID" value="KHJ79069.1"/>
    <property type="molecule type" value="Genomic_DNA"/>
</dbReference>
<dbReference type="Pfam" id="PF17641">
    <property type="entry name" value="ASPRs"/>
    <property type="match status" value="1"/>
</dbReference>
<organism evidence="1 2">
    <name type="scientific">Oesophagostomum dentatum</name>
    <name type="common">Nodular worm</name>
    <dbReference type="NCBI Taxonomy" id="61180"/>
    <lineage>
        <taxon>Eukaryota</taxon>
        <taxon>Metazoa</taxon>
        <taxon>Ecdysozoa</taxon>
        <taxon>Nematoda</taxon>
        <taxon>Chromadorea</taxon>
        <taxon>Rhabditida</taxon>
        <taxon>Rhabditina</taxon>
        <taxon>Rhabditomorpha</taxon>
        <taxon>Strongyloidea</taxon>
        <taxon>Strongylidae</taxon>
        <taxon>Oesophagostomum</taxon>
    </lineage>
</organism>
<reference evidence="1 2" key="1">
    <citation type="submission" date="2014-03" db="EMBL/GenBank/DDBJ databases">
        <title>Draft genome of the hookworm Oesophagostomum dentatum.</title>
        <authorList>
            <person name="Mitreva M."/>
        </authorList>
    </citation>
    <scope>NUCLEOTIDE SEQUENCE [LARGE SCALE GENOMIC DNA]</scope>
    <source>
        <strain evidence="1 2">OD-Hann</strain>
    </source>
</reference>
<proteinExistence type="predicted"/>
<evidence type="ECO:0000313" key="2">
    <source>
        <dbReference type="Proteomes" id="UP000053660"/>
    </source>
</evidence>
<dbReference type="InterPro" id="IPR035109">
    <property type="entry name" value="ASPR"/>
</dbReference>
<evidence type="ECO:0000313" key="1">
    <source>
        <dbReference type="EMBL" id="KHJ79069.1"/>
    </source>
</evidence>
<sequence>MYKVASALRKSVFLKKPFMTAQSCSSVLLLFALTVGSLTQKAKEYGEEWPACKSTSDYEATPRSDRKGIADAVSSKAMHHSMKYNCTLEELAYHSINNPRLFVAQKRNIDVDLLLFATLKHPGRSISGIAKKAVKKWDIDGEMQKVSRAYCT</sequence>
<dbReference type="AlphaFoldDB" id="A0A0B1S2B7"/>
<keyword evidence="2" id="KW-1185">Reference proteome</keyword>
<dbReference type="Proteomes" id="UP000053660">
    <property type="component" value="Unassembled WGS sequence"/>
</dbReference>
<protein>
    <submittedName>
        <fullName evidence="1">Uncharacterized protein</fullName>
    </submittedName>
</protein>